<dbReference type="GO" id="GO:0004527">
    <property type="term" value="F:exonuclease activity"/>
    <property type="evidence" value="ECO:0007669"/>
    <property type="project" value="UniProtKB-KW"/>
</dbReference>
<keyword evidence="7" id="KW-1035">Host cytoplasm</keyword>
<evidence type="ECO:0000313" key="11">
    <source>
        <dbReference type="Proteomes" id="UP000145961"/>
    </source>
</evidence>
<keyword evidence="3" id="KW-0540">Nuclease</keyword>
<dbReference type="EMBL" id="KF644574">
    <property type="protein sequence ID" value="AII81303.1"/>
    <property type="molecule type" value="Genomic_DNA"/>
</dbReference>
<sequence>MDSSPVTYSGEPPYKLRRLSPSYPYVSKLRERCASKIETLSEGSARDSLEEEDVYEAMATGAFLATRLYLPSVLPQRITTLTFLDHFKKSRPLPNSDKRLNPIFYRLAYIRDLVGEMELEGIVERGTASRLLGASSPAGFVAGTYTHARDLSKTMSLASVRDAVLAIEAQTRDQSESQLWALLRRGLATASTMKWGALGPQYHPQWCEVSTNAKGIPNNPALQFGQTNERTARSLISALYVARSEAATPDLLVDPGCGQCFVFDESSSVPGDAYACGLLMDARTGVVGASLDMLVCDRDPSGVLSPHSTQTTLDFFEIKCRAKYLFDPDLFSPVATAYSNLLKHRTAVCLRKFLRSIKNPAVEYFAPNSVPGATEALITCNSSWKPREVNETNRRCGDFDKDHIALNLDASSDVWLFSEPDLGSETITPARWDTGELALSVPVFANPRHPNFKQILVQAYVLSGHFPDHQLRPFLVTFIGRHRKRCEEGKTFTICDRPEGSPYNLNEVVHSSCAIPILLFVTPVIVDREGCWEDIEIESLTAFNKTADAIWDSDSPADVSEPTSS</sequence>
<keyword evidence="4" id="KW-0255">Endonuclease</keyword>
<accession>A0A076JX22</accession>
<evidence type="ECO:0000256" key="5">
    <source>
        <dbReference type="ARBA" id="ARBA00022801"/>
    </source>
</evidence>
<evidence type="ECO:0000256" key="1">
    <source>
        <dbReference type="ARBA" id="ARBA00022562"/>
    </source>
</evidence>
<dbReference type="PRINTS" id="PR00924">
    <property type="entry name" value="ALKEXNUCLASE"/>
</dbReference>
<keyword evidence="6" id="KW-0269">Exonuclease</keyword>
<keyword evidence="5" id="KW-0378">Hydrolase</keyword>
<dbReference type="Pfam" id="PF01771">
    <property type="entry name" value="Viral_alk_exo"/>
    <property type="match status" value="1"/>
</dbReference>
<evidence type="ECO:0000313" key="10">
    <source>
        <dbReference type="Proteomes" id="UP000106683"/>
    </source>
</evidence>
<dbReference type="InterPro" id="IPR034720">
    <property type="entry name" value="Viral_alk_exo"/>
</dbReference>
<evidence type="ECO:0000256" key="3">
    <source>
        <dbReference type="ARBA" id="ARBA00022722"/>
    </source>
</evidence>
<dbReference type="EMBL" id="KF644573">
    <property type="protein sequence ID" value="AII81224.1"/>
    <property type="molecule type" value="Genomic_DNA"/>
</dbReference>
<organism evidence="8 10">
    <name type="scientific">Equid alphaherpesvirus 1</name>
    <name type="common">Equine herpesvirus 1</name>
    <dbReference type="NCBI Taxonomy" id="10326"/>
    <lineage>
        <taxon>Viruses</taxon>
        <taxon>Duplodnaviria</taxon>
        <taxon>Heunggongvirae</taxon>
        <taxon>Peploviricota</taxon>
        <taxon>Herviviricetes</taxon>
        <taxon>Herpesvirales</taxon>
        <taxon>Orthoherpesviridae</taxon>
        <taxon>Alphaherpesvirinae</taxon>
        <taxon>Varicellovirus</taxon>
        <taxon>Varicellovirus equidalpha1</taxon>
    </lineage>
</organism>
<evidence type="ECO:0000256" key="6">
    <source>
        <dbReference type="ARBA" id="ARBA00022839"/>
    </source>
</evidence>
<dbReference type="InterPro" id="IPR011604">
    <property type="entry name" value="PDDEXK-like_dom_sf"/>
</dbReference>
<evidence type="ECO:0000256" key="4">
    <source>
        <dbReference type="ARBA" id="ARBA00022759"/>
    </source>
</evidence>
<evidence type="ECO:0000256" key="2">
    <source>
        <dbReference type="ARBA" id="ARBA00022581"/>
    </source>
</evidence>
<dbReference type="Proteomes" id="UP000145961">
    <property type="component" value="Segment"/>
</dbReference>
<dbReference type="Gene3D" id="3.90.320.10">
    <property type="match status" value="1"/>
</dbReference>
<protein>
    <submittedName>
        <fullName evidence="8">Deoxyribonuclease</fullName>
    </submittedName>
</protein>
<reference evidence="10 11" key="1">
    <citation type="journal article" date="2014" name="J. Vet. Med. Sci.">
        <title>Full Genome Sequences of Zebra-Borne Equine Herpesvirus Type 1 Isolated from Zebra, Onager and Thomson's Gazelle.</title>
        <authorList>
            <person name="Guo X."/>
            <person name="Izume S."/>
            <person name="Okada A."/>
            <person name="Ohya K."/>
            <person name="Kimura T."/>
            <person name="Fukushi H."/>
        </authorList>
    </citation>
    <scope>NUCLEOTIDE SEQUENCE [LARGE SCALE GENOMIC DNA]</scope>
    <source>
        <strain evidence="9">T-616</strain>
        <strain evidence="8">T616 delta71</strain>
    </source>
</reference>
<dbReference type="Proteomes" id="UP000106683">
    <property type="component" value="Segment"/>
</dbReference>
<evidence type="ECO:0000256" key="7">
    <source>
        <dbReference type="ARBA" id="ARBA00023200"/>
    </source>
</evidence>
<evidence type="ECO:0000313" key="8">
    <source>
        <dbReference type="EMBL" id="AII81224.1"/>
    </source>
</evidence>
<dbReference type="GO" id="GO:0003677">
    <property type="term" value="F:DNA binding"/>
    <property type="evidence" value="ECO:0007669"/>
    <property type="project" value="InterPro"/>
</dbReference>
<proteinExistence type="inferred from homology"/>
<dbReference type="InterPro" id="IPR001616">
    <property type="entry name" value="Herpes_alk_exo"/>
</dbReference>
<dbReference type="GO" id="GO:0004519">
    <property type="term" value="F:endonuclease activity"/>
    <property type="evidence" value="ECO:0007669"/>
    <property type="project" value="UniProtKB-KW"/>
</dbReference>
<dbReference type="InterPro" id="IPR011335">
    <property type="entry name" value="Restrct_endonuc-II-like"/>
</dbReference>
<evidence type="ECO:0000313" key="9">
    <source>
        <dbReference type="EMBL" id="AII81303.1"/>
    </source>
</evidence>
<keyword evidence="2" id="KW-0945">Host-virus interaction</keyword>
<dbReference type="SUPFAM" id="SSF52980">
    <property type="entry name" value="Restriction endonuclease-like"/>
    <property type="match status" value="1"/>
</dbReference>
<dbReference type="HAMAP" id="MF_04009">
    <property type="entry name" value="HSV_AN"/>
    <property type="match status" value="1"/>
</dbReference>
<name>A0A076JX22_9ALPH</name>
<keyword evidence="1" id="KW-1048">Host nucleus</keyword>